<dbReference type="Pfam" id="PF00075">
    <property type="entry name" value="RNase_H"/>
    <property type="match status" value="1"/>
</dbReference>
<evidence type="ECO:0000259" key="1">
    <source>
        <dbReference type="PROSITE" id="PS50879"/>
    </source>
</evidence>
<dbReference type="CDD" id="cd09277">
    <property type="entry name" value="RNase_HI_bacteria_like"/>
    <property type="match status" value="1"/>
</dbReference>
<dbReference type="AlphaFoldDB" id="A0A7S8E710"/>
<organism evidence="2 3">
    <name type="scientific">Phototrophicus methaneseepsis</name>
    <dbReference type="NCBI Taxonomy" id="2710758"/>
    <lineage>
        <taxon>Bacteria</taxon>
        <taxon>Bacillati</taxon>
        <taxon>Chloroflexota</taxon>
        <taxon>Candidatus Thermofontia</taxon>
        <taxon>Phototrophicales</taxon>
        <taxon>Phototrophicaceae</taxon>
        <taxon>Phototrophicus</taxon>
    </lineage>
</organism>
<dbReference type="GO" id="GO:0003676">
    <property type="term" value="F:nucleic acid binding"/>
    <property type="evidence" value="ECO:0007669"/>
    <property type="project" value="InterPro"/>
</dbReference>
<dbReference type="EMBL" id="CP062983">
    <property type="protein sequence ID" value="QPC81536.1"/>
    <property type="molecule type" value="Genomic_DNA"/>
</dbReference>
<dbReference type="SUPFAM" id="SSF53098">
    <property type="entry name" value="Ribonuclease H-like"/>
    <property type="match status" value="1"/>
</dbReference>
<dbReference type="InterPro" id="IPR036397">
    <property type="entry name" value="RNaseH_sf"/>
</dbReference>
<accession>A0A7S8E710</accession>
<evidence type="ECO:0000313" key="2">
    <source>
        <dbReference type="EMBL" id="QPC81536.1"/>
    </source>
</evidence>
<keyword evidence="3" id="KW-1185">Reference proteome</keyword>
<dbReference type="RefSeq" id="WP_195169608.1">
    <property type="nucleotide sequence ID" value="NZ_CP062983.1"/>
</dbReference>
<dbReference type="PROSITE" id="PS50879">
    <property type="entry name" value="RNASE_H_1"/>
    <property type="match status" value="1"/>
</dbReference>
<proteinExistence type="predicted"/>
<dbReference type="InterPro" id="IPR012337">
    <property type="entry name" value="RNaseH-like_sf"/>
</dbReference>
<evidence type="ECO:0000313" key="3">
    <source>
        <dbReference type="Proteomes" id="UP000594468"/>
    </source>
</evidence>
<dbReference type="KEGG" id="pmet:G4Y79_17835"/>
<reference evidence="2 3" key="1">
    <citation type="submission" date="2020-02" db="EMBL/GenBank/DDBJ databases">
        <authorList>
            <person name="Zheng R.K."/>
            <person name="Sun C.M."/>
        </authorList>
    </citation>
    <scope>NUCLEOTIDE SEQUENCE [LARGE SCALE GENOMIC DNA]</scope>
    <source>
        <strain evidence="3">rifampicinis</strain>
    </source>
</reference>
<name>A0A7S8E710_9CHLR</name>
<sequence>MPVLYEDKLRDRGLLLVRQLKDAGIKSALLEDSFRDYLVKLQIAATDGSDAGKLNLYYSPKRKEYTLKTHEMKHKKLASQIESLWHEFNGTEAQVADEMPTAGYVAYVDGAHIDGFVGYGAVVLHEGKEVARFSGRITEDTEARQVAGELMAAMTVLDWCAQEGVQTITIIYDYKGIEKWATGEWKTNQPLTKRYAAFTKKSPVKVTWHKVKSHTGVRWNEVADQLAKKGALQRF</sequence>
<feature type="domain" description="RNase H type-1" evidence="1">
    <location>
        <begin position="100"/>
        <end position="232"/>
    </location>
</feature>
<protein>
    <recommendedName>
        <fullName evidence="1">RNase H type-1 domain-containing protein</fullName>
    </recommendedName>
</protein>
<dbReference type="GO" id="GO:0004523">
    <property type="term" value="F:RNA-DNA hybrid ribonuclease activity"/>
    <property type="evidence" value="ECO:0007669"/>
    <property type="project" value="InterPro"/>
</dbReference>
<gene>
    <name evidence="2" type="ORF">G4Y79_17835</name>
</gene>
<dbReference type="InterPro" id="IPR002156">
    <property type="entry name" value="RNaseH_domain"/>
</dbReference>
<dbReference type="Proteomes" id="UP000594468">
    <property type="component" value="Chromosome"/>
</dbReference>
<dbReference type="Gene3D" id="3.30.420.10">
    <property type="entry name" value="Ribonuclease H-like superfamily/Ribonuclease H"/>
    <property type="match status" value="1"/>
</dbReference>